<name>A0ABT1ZZZ9_9BURK</name>
<dbReference type="EMBL" id="JANUGW010000037">
    <property type="protein sequence ID" value="MCS0585460.1"/>
    <property type="molecule type" value="Genomic_DNA"/>
</dbReference>
<dbReference type="RefSeq" id="WP_258819984.1">
    <property type="nucleotide sequence ID" value="NZ_JANUGW010000037.1"/>
</dbReference>
<evidence type="ECO:0000313" key="4">
    <source>
        <dbReference type="EMBL" id="MCS0585460.1"/>
    </source>
</evidence>
<keyword evidence="5" id="KW-1185">Reference proteome</keyword>
<reference evidence="4 5" key="1">
    <citation type="submission" date="2022-08" db="EMBL/GenBank/DDBJ databases">
        <title>Reclassification of Massilia species as members of the genera Telluria, Duganella, Pseudoduganella, Mokoshia gen. nov. and Zemynaea gen. nov. using orthogonal and non-orthogonal genome-based approaches.</title>
        <authorList>
            <person name="Bowman J.P."/>
        </authorList>
    </citation>
    <scope>NUCLEOTIDE SEQUENCE [LARGE SCALE GENOMIC DNA]</scope>
    <source>
        <strain evidence="4 5">JCM 31316</strain>
    </source>
</reference>
<proteinExistence type="predicted"/>
<dbReference type="SMART" id="SM00062">
    <property type="entry name" value="PBPb"/>
    <property type="match status" value="1"/>
</dbReference>
<dbReference type="InterPro" id="IPR006311">
    <property type="entry name" value="TAT_signal"/>
</dbReference>
<gene>
    <name evidence="4" type="ORF">NX784_28160</name>
</gene>
<feature type="chain" id="PRO_5046467566" evidence="2">
    <location>
        <begin position="32"/>
        <end position="281"/>
    </location>
</feature>
<accession>A0ABT1ZZZ9</accession>
<dbReference type="SUPFAM" id="SSF53850">
    <property type="entry name" value="Periplasmic binding protein-like II"/>
    <property type="match status" value="1"/>
</dbReference>
<evidence type="ECO:0000313" key="5">
    <source>
        <dbReference type="Proteomes" id="UP001204151"/>
    </source>
</evidence>
<dbReference type="PANTHER" id="PTHR35936:SF17">
    <property type="entry name" value="ARGININE-BINDING EXTRACELLULAR PROTEIN ARTP"/>
    <property type="match status" value="1"/>
</dbReference>
<evidence type="ECO:0000256" key="2">
    <source>
        <dbReference type="SAM" id="SignalP"/>
    </source>
</evidence>
<keyword evidence="1 2" id="KW-0732">Signal</keyword>
<protein>
    <submittedName>
        <fullName evidence="4">Transporter substrate-binding domain-containing protein</fullName>
    </submittedName>
</protein>
<evidence type="ECO:0000259" key="3">
    <source>
        <dbReference type="SMART" id="SM00062"/>
    </source>
</evidence>
<comment type="caution">
    <text evidence="4">The sequence shown here is derived from an EMBL/GenBank/DDBJ whole genome shotgun (WGS) entry which is preliminary data.</text>
</comment>
<sequence length="281" mass="29775">MSTPTSPSRRRVLAAGLLLGAGAAVPRAVLAADAPALREAGILKVAVYNDLAPFSDHGQGIDADLGTALAGKLGLKPALLPFNAGDDLGDDLRNMVWKGHYLGYGPADVMLHVPVDRMLMNANPQVEIFAPYYVETVRLVRSAQAIPRFDGVDALAGKRIGVEKVSISGMVMLGEGGGRFRDQVHIYPTAIEALEQLKEGSLDAVLATRAQIESVMKGDPAFPLEEVPFDRLPRGGWAVGMAVKKDNLGLARNLQAALNAMAASGELKTIFAKYGVQAVRP</sequence>
<organism evidence="4 5">
    <name type="scientific">Massilia pinisoli</name>
    <dbReference type="NCBI Taxonomy" id="1772194"/>
    <lineage>
        <taxon>Bacteria</taxon>
        <taxon>Pseudomonadati</taxon>
        <taxon>Pseudomonadota</taxon>
        <taxon>Betaproteobacteria</taxon>
        <taxon>Burkholderiales</taxon>
        <taxon>Oxalobacteraceae</taxon>
        <taxon>Telluria group</taxon>
        <taxon>Massilia</taxon>
    </lineage>
</organism>
<dbReference type="PANTHER" id="PTHR35936">
    <property type="entry name" value="MEMBRANE-BOUND LYTIC MUREIN TRANSGLYCOSYLASE F"/>
    <property type="match status" value="1"/>
</dbReference>
<feature type="signal peptide" evidence="2">
    <location>
        <begin position="1"/>
        <end position="31"/>
    </location>
</feature>
<dbReference type="PROSITE" id="PS51318">
    <property type="entry name" value="TAT"/>
    <property type="match status" value="1"/>
</dbReference>
<feature type="domain" description="Solute-binding protein family 3/N-terminal" evidence="3">
    <location>
        <begin position="42"/>
        <end position="278"/>
    </location>
</feature>
<evidence type="ECO:0000256" key="1">
    <source>
        <dbReference type="ARBA" id="ARBA00022729"/>
    </source>
</evidence>
<dbReference type="InterPro" id="IPR001638">
    <property type="entry name" value="Solute-binding_3/MltF_N"/>
</dbReference>
<dbReference type="Gene3D" id="3.40.190.10">
    <property type="entry name" value="Periplasmic binding protein-like II"/>
    <property type="match status" value="2"/>
</dbReference>
<dbReference type="Proteomes" id="UP001204151">
    <property type="component" value="Unassembled WGS sequence"/>
</dbReference>